<feature type="domain" description="BIG2" evidence="2">
    <location>
        <begin position="246"/>
        <end position="318"/>
    </location>
</feature>
<dbReference type="AlphaFoldDB" id="A0A7R7ENA4"/>
<dbReference type="InterPro" id="IPR013320">
    <property type="entry name" value="ConA-like_dom_sf"/>
</dbReference>
<dbReference type="Gene3D" id="2.60.40.1080">
    <property type="match status" value="2"/>
</dbReference>
<evidence type="ECO:0000256" key="1">
    <source>
        <dbReference type="SAM" id="SignalP"/>
    </source>
</evidence>
<dbReference type="RefSeq" id="WP_271713172.1">
    <property type="nucleotide sequence ID" value="NZ_AP024169.1"/>
</dbReference>
<dbReference type="InterPro" id="IPR003343">
    <property type="entry name" value="Big_2"/>
</dbReference>
<dbReference type="SUPFAM" id="SSF49373">
    <property type="entry name" value="Invasin/intimin cell-adhesion fragments"/>
    <property type="match status" value="2"/>
</dbReference>
<reference evidence="3 4" key="1">
    <citation type="submission" date="2020-11" db="EMBL/GenBank/DDBJ databases">
        <title>Draft genome sequencing of a Lachnospiraceae strain isolated from anoxic soil subjected to BSD treatment.</title>
        <authorList>
            <person name="Uek A."/>
            <person name="Tonouchi A."/>
        </authorList>
    </citation>
    <scope>NUCLEOTIDE SEQUENCE [LARGE SCALE GENOMIC DNA]</scope>
    <source>
        <strain evidence="3 4">TB5</strain>
    </source>
</reference>
<dbReference type="Proteomes" id="UP000595897">
    <property type="component" value="Chromosome"/>
</dbReference>
<feature type="domain" description="BIG2" evidence="2">
    <location>
        <begin position="326"/>
        <end position="395"/>
    </location>
</feature>
<feature type="signal peptide" evidence="1">
    <location>
        <begin position="1"/>
        <end position="25"/>
    </location>
</feature>
<name>A0A7R7ENA4_9FIRM</name>
<gene>
    <name evidence="3" type="ORF">bsdtb5_33900</name>
</gene>
<feature type="chain" id="PRO_5032694853" description="BIG2 domain-containing protein" evidence="1">
    <location>
        <begin position="26"/>
        <end position="400"/>
    </location>
</feature>
<protein>
    <recommendedName>
        <fullName evidence="2">BIG2 domain-containing protein</fullName>
    </recommendedName>
</protein>
<dbReference type="Pfam" id="PF02368">
    <property type="entry name" value="Big_2"/>
    <property type="match status" value="2"/>
</dbReference>
<dbReference type="SUPFAM" id="SSF49899">
    <property type="entry name" value="Concanavalin A-like lectins/glucanases"/>
    <property type="match status" value="1"/>
</dbReference>
<dbReference type="Pfam" id="PF13385">
    <property type="entry name" value="Laminin_G_3"/>
    <property type="match status" value="1"/>
</dbReference>
<dbReference type="Gene3D" id="2.60.120.200">
    <property type="match status" value="1"/>
</dbReference>
<keyword evidence="1" id="KW-0732">Signal</keyword>
<evidence type="ECO:0000313" key="4">
    <source>
        <dbReference type="Proteomes" id="UP000595897"/>
    </source>
</evidence>
<dbReference type="KEGG" id="ahb:bsdtb5_33900"/>
<sequence length="400" mass="43713">MKKRIGILLSALLLLSAFGFTSVSAADKTGTKTDEIMSLLMHMDGSNNSTTFKDETGKNVKAYGDAKISNEQSKFGGTSLYLDGNSDYLTVESSPDFALDGDFTWECWLYLTELPKEYYVIYSGDTTGELSVLLFKDGFKFNGAWTPYTDLDMSCTNTPLLNQWFHFAITRSGSTCYMFINGKLIGTKTITKSYTQGAASIGPIGVDDWHKNTVDFKGYIDELRLIKGKALYTTDFTPPTEPYQYSSTTNKLKVVLEPKEVLQLSVDDDLSENTKLEWTSSDPSVATVDSNGAVTAIKKGNTVITAKSADGTYSDSVNVLVVDDADDYRLAVDLKVGKSCRLTIDDYTNTIPVTWTSMDPTVATISVKGKVTAVGKGLALMTATDSSGNVIGQIYVRVRE</sequence>
<organism evidence="3 4">
    <name type="scientific">Anaeromicropila herbilytica</name>
    <dbReference type="NCBI Taxonomy" id="2785025"/>
    <lineage>
        <taxon>Bacteria</taxon>
        <taxon>Bacillati</taxon>
        <taxon>Bacillota</taxon>
        <taxon>Clostridia</taxon>
        <taxon>Lachnospirales</taxon>
        <taxon>Lachnospiraceae</taxon>
        <taxon>Anaeromicropila</taxon>
    </lineage>
</organism>
<dbReference type="InterPro" id="IPR008964">
    <property type="entry name" value="Invasin/intimin_cell_adhesion"/>
</dbReference>
<evidence type="ECO:0000313" key="3">
    <source>
        <dbReference type="EMBL" id="BCN32095.1"/>
    </source>
</evidence>
<keyword evidence="4" id="KW-1185">Reference proteome</keyword>
<dbReference type="EMBL" id="AP024169">
    <property type="protein sequence ID" value="BCN32095.1"/>
    <property type="molecule type" value="Genomic_DNA"/>
</dbReference>
<evidence type="ECO:0000259" key="2">
    <source>
        <dbReference type="SMART" id="SM00635"/>
    </source>
</evidence>
<dbReference type="SMART" id="SM00635">
    <property type="entry name" value="BID_2"/>
    <property type="match status" value="2"/>
</dbReference>
<accession>A0A7R7ENA4</accession>
<proteinExistence type="predicted"/>